<organism evidence="2 3">
    <name type="scientific">Gillisia limnaea (strain DSM 15749 / LMG 21470 / R-8282)</name>
    <dbReference type="NCBI Taxonomy" id="865937"/>
    <lineage>
        <taxon>Bacteria</taxon>
        <taxon>Pseudomonadati</taxon>
        <taxon>Bacteroidota</taxon>
        <taxon>Flavobacteriia</taxon>
        <taxon>Flavobacteriales</taxon>
        <taxon>Flavobacteriaceae</taxon>
        <taxon>Gillisia</taxon>
    </lineage>
</organism>
<dbReference type="eggNOG" id="COG1413">
    <property type="taxonomic scope" value="Bacteria"/>
</dbReference>
<proteinExistence type="predicted"/>
<keyword evidence="1" id="KW-0812">Transmembrane</keyword>
<accession>H2BWV8</accession>
<dbReference type="Proteomes" id="UP000003844">
    <property type="component" value="Unassembled WGS sequence"/>
</dbReference>
<dbReference type="HOGENOM" id="CLU_127595_0_0_10"/>
<keyword evidence="1" id="KW-1133">Transmembrane helix</keyword>
<gene>
    <name evidence="2" type="ORF">Gilli_3534</name>
</gene>
<dbReference type="OrthoDB" id="1098521at2"/>
<keyword evidence="1" id="KW-0472">Membrane</keyword>
<name>H2BWV8_GILLR</name>
<evidence type="ECO:0000256" key="1">
    <source>
        <dbReference type="SAM" id="Phobius"/>
    </source>
</evidence>
<keyword evidence="3" id="KW-1185">Reference proteome</keyword>
<sequence length="149" mass="17499">MELHKLESLVKRYDDGGTTLEEEKLLKKYFHSEKVPEHLKEYEVIFSFSEEEKNICHPGKFKLKSDKKWYAIIGVAASILIAFGIFTFQENQQQNFPQNELGTIETPEEAYFKAKETLQMVAQIMNNSKEELVYLDEFNKTKNQIIKIK</sequence>
<reference evidence="3" key="1">
    <citation type="journal article" date="2012" name="Stand. Genomic Sci.">
        <title>Genome sequence of the Antarctic rhodopsins-containing flavobacterium Gillisia limnaea type strain (R-8282(T)).</title>
        <authorList>
            <person name="Riedel T."/>
            <person name="Held B."/>
            <person name="Nolan M."/>
            <person name="Lucas S."/>
            <person name="Lapidus A."/>
            <person name="Tice H."/>
            <person name="Del Rio T.G."/>
            <person name="Cheng J.F."/>
            <person name="Han C."/>
            <person name="Tapia R."/>
            <person name="Goodwin L.A."/>
            <person name="Pitluck S."/>
            <person name="Liolios K."/>
            <person name="Mavromatis K."/>
            <person name="Pagani I."/>
            <person name="Ivanova N."/>
            <person name="Mikhailova N."/>
            <person name="Pati A."/>
            <person name="Chen A."/>
            <person name="Palaniappan K."/>
            <person name="Land M."/>
            <person name="Rohde M."/>
            <person name="Tindall B.J."/>
            <person name="Detter J.C."/>
            <person name="Goker M."/>
            <person name="Bristow J."/>
            <person name="Eisen J.A."/>
            <person name="Markowitz V."/>
            <person name="Hugenholtz P."/>
            <person name="Kyrpides N.C."/>
            <person name="Klenk H.P."/>
            <person name="Woyke T."/>
        </authorList>
    </citation>
    <scope>NUCLEOTIDE SEQUENCE [LARGE SCALE GENOMIC DNA]</scope>
    <source>
        <strain evidence="3">DSM 15749 / LMG 21470 / R-8282</strain>
    </source>
</reference>
<dbReference type="EMBL" id="JH594606">
    <property type="protein sequence ID" value="EHQ04131.1"/>
    <property type="molecule type" value="Genomic_DNA"/>
</dbReference>
<dbReference type="RefSeq" id="WP_006990434.1">
    <property type="nucleotide sequence ID" value="NZ_JH594606.1"/>
</dbReference>
<feature type="transmembrane region" description="Helical" evidence="1">
    <location>
        <begin position="69"/>
        <end position="88"/>
    </location>
</feature>
<evidence type="ECO:0000313" key="3">
    <source>
        <dbReference type="Proteomes" id="UP000003844"/>
    </source>
</evidence>
<dbReference type="STRING" id="865937.Gilli_3534"/>
<evidence type="ECO:0000313" key="2">
    <source>
        <dbReference type="EMBL" id="EHQ04131.1"/>
    </source>
</evidence>
<protein>
    <submittedName>
        <fullName evidence="2">Uncharacterized protein</fullName>
    </submittedName>
</protein>
<dbReference type="AlphaFoldDB" id="H2BWV8"/>